<organism evidence="4 5">
    <name type="scientific">Anaerosacchariphilus hominis</name>
    <dbReference type="NCBI Taxonomy" id="2763017"/>
    <lineage>
        <taxon>Bacteria</taxon>
        <taxon>Bacillati</taxon>
        <taxon>Bacillota</taxon>
        <taxon>Clostridia</taxon>
        <taxon>Lachnospirales</taxon>
        <taxon>Lachnospiraceae</taxon>
        <taxon>Anaerosacchariphilus</taxon>
    </lineage>
</organism>
<keyword evidence="2" id="KW-0472">Membrane</keyword>
<evidence type="ECO:0000256" key="2">
    <source>
        <dbReference type="SAM" id="Phobius"/>
    </source>
</evidence>
<dbReference type="EMBL" id="JACOOR010000001">
    <property type="protein sequence ID" value="MBC5658497.1"/>
    <property type="molecule type" value="Genomic_DNA"/>
</dbReference>
<feature type="domain" description="HTH cro/C1-type" evidence="3">
    <location>
        <begin position="7"/>
        <end position="61"/>
    </location>
</feature>
<dbReference type="PANTHER" id="PTHR46558:SF4">
    <property type="entry name" value="DNA-BIDING PHAGE PROTEIN"/>
    <property type="match status" value="1"/>
</dbReference>
<dbReference type="SUPFAM" id="SSF47413">
    <property type="entry name" value="lambda repressor-like DNA-binding domains"/>
    <property type="match status" value="1"/>
</dbReference>
<dbReference type="Gene3D" id="1.10.260.40">
    <property type="entry name" value="lambda repressor-like DNA-binding domains"/>
    <property type="match status" value="1"/>
</dbReference>
<dbReference type="InterPro" id="IPR010982">
    <property type="entry name" value="Lambda_DNA-bd_dom_sf"/>
</dbReference>
<evidence type="ECO:0000313" key="5">
    <source>
        <dbReference type="Proteomes" id="UP000649345"/>
    </source>
</evidence>
<feature type="transmembrane region" description="Helical" evidence="2">
    <location>
        <begin position="144"/>
        <end position="165"/>
    </location>
</feature>
<dbReference type="SMART" id="SM00530">
    <property type="entry name" value="HTH_XRE"/>
    <property type="match status" value="1"/>
</dbReference>
<dbReference type="AlphaFoldDB" id="A0A923LA18"/>
<keyword evidence="2" id="KW-0812">Transmembrane</keyword>
<dbReference type="InterPro" id="IPR001387">
    <property type="entry name" value="Cro/C1-type_HTH"/>
</dbReference>
<dbReference type="Proteomes" id="UP000649345">
    <property type="component" value="Unassembled WGS sequence"/>
</dbReference>
<keyword evidence="2" id="KW-1133">Transmembrane helix</keyword>
<comment type="caution">
    <text evidence="4">The sequence shown here is derived from an EMBL/GenBank/DDBJ whole genome shotgun (WGS) entry which is preliminary data.</text>
</comment>
<dbReference type="PROSITE" id="PS50943">
    <property type="entry name" value="HTH_CROC1"/>
    <property type="match status" value="1"/>
</dbReference>
<keyword evidence="5" id="KW-1185">Reference proteome</keyword>
<feature type="transmembrane region" description="Helical" evidence="2">
    <location>
        <begin position="233"/>
        <end position="253"/>
    </location>
</feature>
<sequence>MILADKIIRLRKKAGWSQEELAERLGVTRQSVSKWEGAQSVPDIEKILQMSRIFGVTTDYLLKDELDEEETLTPLASMALMEEAATDTPLRRITLEEASEYLKLRKRAAPKMALATALCVLSPVVLIALSSLSEYSRLGIGENMAAGIGLCVLIILVAAGVGLFLSCGFQVKAYEYLDTEPFERADGVERMVREEQAAHQPFYAKCNIFGTLLCILAVLPFFVALTLNIRTQWSVPVCILLVLVAVACYAFVYGGTYQNAMKRLLEEGDYTRASKARSKLLGTVSGCYWLVVTAIFLFYTFGPNGNGQPQYSWFIWAVAGVLFGAVVMAVKVLWKGPENNF</sequence>
<dbReference type="PANTHER" id="PTHR46558">
    <property type="entry name" value="TRACRIPTIONAL REGULATORY PROTEIN-RELATED-RELATED"/>
    <property type="match status" value="1"/>
</dbReference>
<dbReference type="CDD" id="cd00093">
    <property type="entry name" value="HTH_XRE"/>
    <property type="match status" value="1"/>
</dbReference>
<accession>A0A923LA18</accession>
<feature type="transmembrane region" description="Helical" evidence="2">
    <location>
        <begin position="112"/>
        <end position="132"/>
    </location>
</feature>
<reference evidence="4" key="1">
    <citation type="submission" date="2020-08" db="EMBL/GenBank/DDBJ databases">
        <title>Genome public.</title>
        <authorList>
            <person name="Liu C."/>
            <person name="Sun Q."/>
        </authorList>
    </citation>
    <scope>NUCLEOTIDE SEQUENCE</scope>
    <source>
        <strain evidence="4">NSJ-68</strain>
    </source>
</reference>
<feature type="transmembrane region" description="Helical" evidence="2">
    <location>
        <begin position="313"/>
        <end position="334"/>
    </location>
</feature>
<dbReference type="GO" id="GO:0003677">
    <property type="term" value="F:DNA binding"/>
    <property type="evidence" value="ECO:0007669"/>
    <property type="project" value="UniProtKB-KW"/>
</dbReference>
<evidence type="ECO:0000259" key="3">
    <source>
        <dbReference type="PROSITE" id="PS50943"/>
    </source>
</evidence>
<protein>
    <submittedName>
        <fullName evidence="4">Helix-turn-helix transcriptional regulator</fullName>
    </submittedName>
</protein>
<evidence type="ECO:0000313" key="4">
    <source>
        <dbReference type="EMBL" id="MBC5658497.1"/>
    </source>
</evidence>
<dbReference type="Pfam" id="PF01381">
    <property type="entry name" value="HTH_3"/>
    <property type="match status" value="1"/>
</dbReference>
<proteinExistence type="predicted"/>
<dbReference type="RefSeq" id="WP_186872791.1">
    <property type="nucleotide sequence ID" value="NZ_JACOOR010000001.1"/>
</dbReference>
<evidence type="ECO:0000256" key="1">
    <source>
        <dbReference type="ARBA" id="ARBA00023125"/>
    </source>
</evidence>
<name>A0A923LA18_9FIRM</name>
<gene>
    <name evidence="4" type="ORF">H8S44_01685</name>
</gene>
<keyword evidence="1" id="KW-0238">DNA-binding</keyword>
<feature type="transmembrane region" description="Helical" evidence="2">
    <location>
        <begin position="280"/>
        <end position="301"/>
    </location>
</feature>
<feature type="transmembrane region" description="Helical" evidence="2">
    <location>
        <begin position="208"/>
        <end position="227"/>
    </location>
</feature>